<dbReference type="EMBL" id="MQWA01000001">
    <property type="protein sequence ID" value="PQJ27663.1"/>
    <property type="molecule type" value="Genomic_DNA"/>
</dbReference>
<feature type="domain" description="Nitroreductase" evidence="1">
    <location>
        <begin position="16"/>
        <end position="161"/>
    </location>
</feature>
<reference evidence="2 3" key="1">
    <citation type="submission" date="2016-12" db="EMBL/GenBank/DDBJ databases">
        <title>Study of bacterial adaptation to deep sea.</title>
        <authorList>
            <person name="Song J."/>
            <person name="Yoshizawa S."/>
            <person name="Kogure K."/>
        </authorList>
    </citation>
    <scope>NUCLEOTIDE SEQUENCE [LARGE SCALE GENOMIC DNA]</scope>
    <source>
        <strain evidence="2 3">SAORIC-165</strain>
    </source>
</reference>
<dbReference type="OrthoDB" id="9812105at2"/>
<dbReference type="GO" id="GO:0016491">
    <property type="term" value="F:oxidoreductase activity"/>
    <property type="evidence" value="ECO:0007669"/>
    <property type="project" value="InterPro"/>
</dbReference>
<dbReference type="PANTHER" id="PTHR23026:SF123">
    <property type="entry name" value="NAD(P)H NITROREDUCTASE RV3131-RELATED"/>
    <property type="match status" value="1"/>
</dbReference>
<protein>
    <recommendedName>
        <fullName evidence="1">Nitroreductase domain-containing protein</fullName>
    </recommendedName>
</protein>
<dbReference type="InterPro" id="IPR000415">
    <property type="entry name" value="Nitroreductase-like"/>
</dbReference>
<dbReference type="PANTHER" id="PTHR23026">
    <property type="entry name" value="NADPH NITROREDUCTASE"/>
    <property type="match status" value="1"/>
</dbReference>
<evidence type="ECO:0000313" key="3">
    <source>
        <dbReference type="Proteomes" id="UP000239907"/>
    </source>
</evidence>
<comment type="caution">
    <text evidence="2">The sequence shown here is derived from an EMBL/GenBank/DDBJ whole genome shotgun (WGS) entry which is preliminary data.</text>
</comment>
<dbReference type="Proteomes" id="UP000239907">
    <property type="component" value="Unassembled WGS sequence"/>
</dbReference>
<sequence>MSTESDIAASVEKAIFKRRSTRSFEDRPVEEEHLKTILEAGVAAPSGSNSQNQRFLVVIDPDEIEKVGKMRFVWPYKAADQKKMRQKNPGGIIGNAAALVVVFADCSITEGRNHGEYYIWESLEIQNCSAAIENMLIMSTALGVGSCWVSASDKMNHRRMFSDGKWQKVFEDYKIKDSFKLQGIILLGYPKQRDDEGFPAGEKKHGATVWRSVERKPLDSYLVEKGEAQKQVNFSKSQKRKLSFYSFGISWCLKTIQKFDKKIWKLELRSKENVANSYK</sequence>
<dbReference type="RefSeq" id="WP_105042150.1">
    <property type="nucleotide sequence ID" value="NZ_MQWA01000001.1"/>
</dbReference>
<accession>A0A2S7U0E7</accession>
<gene>
    <name evidence="2" type="ORF">BSZ32_03550</name>
</gene>
<dbReference type="InterPro" id="IPR050627">
    <property type="entry name" value="Nitroreductase/BluB"/>
</dbReference>
<keyword evidence="3" id="KW-1185">Reference proteome</keyword>
<dbReference type="Pfam" id="PF00881">
    <property type="entry name" value="Nitroreductase"/>
    <property type="match status" value="1"/>
</dbReference>
<dbReference type="SUPFAM" id="SSF55469">
    <property type="entry name" value="FMN-dependent nitroreductase-like"/>
    <property type="match status" value="1"/>
</dbReference>
<dbReference type="AlphaFoldDB" id="A0A2S7U0E7"/>
<dbReference type="InterPro" id="IPR029479">
    <property type="entry name" value="Nitroreductase"/>
</dbReference>
<dbReference type="CDD" id="cd02062">
    <property type="entry name" value="Nitro_FMN_reductase"/>
    <property type="match status" value="1"/>
</dbReference>
<organism evidence="2 3">
    <name type="scientific">Rubritalea profundi</name>
    <dbReference type="NCBI Taxonomy" id="1658618"/>
    <lineage>
        <taxon>Bacteria</taxon>
        <taxon>Pseudomonadati</taxon>
        <taxon>Verrucomicrobiota</taxon>
        <taxon>Verrucomicrobiia</taxon>
        <taxon>Verrucomicrobiales</taxon>
        <taxon>Rubritaleaceae</taxon>
        <taxon>Rubritalea</taxon>
    </lineage>
</organism>
<evidence type="ECO:0000259" key="1">
    <source>
        <dbReference type="Pfam" id="PF00881"/>
    </source>
</evidence>
<name>A0A2S7U0E7_9BACT</name>
<proteinExistence type="predicted"/>
<dbReference type="Gene3D" id="3.40.109.10">
    <property type="entry name" value="NADH Oxidase"/>
    <property type="match status" value="1"/>
</dbReference>
<evidence type="ECO:0000313" key="2">
    <source>
        <dbReference type="EMBL" id="PQJ27663.1"/>
    </source>
</evidence>